<dbReference type="GO" id="GO:0005811">
    <property type="term" value="C:lipid droplet"/>
    <property type="evidence" value="ECO:0007669"/>
    <property type="project" value="TreeGrafter"/>
</dbReference>
<gene>
    <name evidence="4" type="ORF">IFR04_006831</name>
</gene>
<comment type="caution">
    <text evidence="4">The sequence shown here is derived from an EMBL/GenBank/DDBJ whole genome shotgun (WGS) entry which is preliminary data.</text>
</comment>
<reference evidence="4" key="1">
    <citation type="submission" date="2021-02" db="EMBL/GenBank/DDBJ databases">
        <title>Genome sequence Cadophora malorum strain M34.</title>
        <authorList>
            <person name="Stefanovic E."/>
            <person name="Vu D."/>
            <person name="Scully C."/>
            <person name="Dijksterhuis J."/>
            <person name="Roader J."/>
            <person name="Houbraken J."/>
        </authorList>
    </citation>
    <scope>NUCLEOTIDE SEQUENCE</scope>
    <source>
        <strain evidence="4">M34</strain>
    </source>
</reference>
<protein>
    <recommendedName>
        <fullName evidence="3">Saccharopine dehydrogenase NADP binding domain-containing protein</fullName>
    </recommendedName>
</protein>
<proteinExistence type="inferred from homology"/>
<dbReference type="Gene3D" id="3.40.50.720">
    <property type="entry name" value="NAD(P)-binding Rossmann-like Domain"/>
    <property type="match status" value="1"/>
</dbReference>
<dbReference type="Proteomes" id="UP000664132">
    <property type="component" value="Unassembled WGS sequence"/>
</dbReference>
<comment type="similarity">
    <text evidence="1">Belongs to the saccharopine dehydrogenase family.</text>
</comment>
<name>A0A8H7W971_9HELO</name>
<dbReference type="OrthoDB" id="10268090at2759"/>
<dbReference type="PANTHER" id="PTHR12286:SF5">
    <property type="entry name" value="SACCHAROPINE DEHYDROGENASE-LIKE OXIDOREDUCTASE"/>
    <property type="match status" value="1"/>
</dbReference>
<feature type="region of interest" description="Disordered" evidence="2">
    <location>
        <begin position="184"/>
        <end position="216"/>
    </location>
</feature>
<dbReference type="InterPro" id="IPR051276">
    <property type="entry name" value="Saccharopine_DH-like_oxidrdct"/>
</dbReference>
<feature type="compositionally biased region" description="Low complexity" evidence="2">
    <location>
        <begin position="184"/>
        <end position="209"/>
    </location>
</feature>
<dbReference type="GO" id="GO:0005739">
    <property type="term" value="C:mitochondrion"/>
    <property type="evidence" value="ECO:0007669"/>
    <property type="project" value="TreeGrafter"/>
</dbReference>
<evidence type="ECO:0000256" key="2">
    <source>
        <dbReference type="SAM" id="MobiDB-lite"/>
    </source>
</evidence>
<evidence type="ECO:0000256" key="1">
    <source>
        <dbReference type="ARBA" id="ARBA00038048"/>
    </source>
</evidence>
<dbReference type="GO" id="GO:0009247">
    <property type="term" value="P:glycolipid biosynthetic process"/>
    <property type="evidence" value="ECO:0007669"/>
    <property type="project" value="TreeGrafter"/>
</dbReference>
<dbReference type="GO" id="GO:0005886">
    <property type="term" value="C:plasma membrane"/>
    <property type="evidence" value="ECO:0007669"/>
    <property type="project" value="TreeGrafter"/>
</dbReference>
<dbReference type="EMBL" id="JAFJYH010000092">
    <property type="protein sequence ID" value="KAG4420072.1"/>
    <property type="molecule type" value="Genomic_DNA"/>
</dbReference>
<dbReference type="AlphaFoldDB" id="A0A8H7W971"/>
<evidence type="ECO:0000313" key="5">
    <source>
        <dbReference type="Proteomes" id="UP000664132"/>
    </source>
</evidence>
<evidence type="ECO:0000259" key="3">
    <source>
        <dbReference type="Pfam" id="PF03435"/>
    </source>
</evidence>
<sequence>MGRMYDLIILEPSSSEVGIRTAEHVCEFLRKDIRWAVAGRNIDEMGECVEGLKRSKEMGGRSIPAIEVCASTKEDIQALARRTKVIINMMDVGDGRGEMVIEACAGNGTHYLDSASDIHWLGGMIRKYHDVARENKSIILSHVGVESTPQDLLSHCAVMELKTKLNLQTREIICATNDLSYPSPISSSRPTSLRSASSSSMTTSSTSAPLKSPRHPPLNPWFLSHTQGRTCTASSLSTRASPRRELTLGLLSPSTTLSSQQTRVLVHRSWALLDSGHYYGEDFYYNEYREVKPCREGVREKMGLGWVRRLCCQDERRGMGSSSSNASFRSSESKANGDSNSNNISLRAIAIAAQEGPFPDRALAEFSYGKSAAHLTAAFLAEGAATILYTKGLLKRVGGGGVVTPAVLGNEFVERLGRVGVEVRGELV</sequence>
<dbReference type="InterPro" id="IPR005097">
    <property type="entry name" value="Sacchrp_dh_NADP-bd"/>
</dbReference>
<organism evidence="4 5">
    <name type="scientific">Cadophora malorum</name>
    <dbReference type="NCBI Taxonomy" id="108018"/>
    <lineage>
        <taxon>Eukaryota</taxon>
        <taxon>Fungi</taxon>
        <taxon>Dikarya</taxon>
        <taxon>Ascomycota</taxon>
        <taxon>Pezizomycotina</taxon>
        <taxon>Leotiomycetes</taxon>
        <taxon>Helotiales</taxon>
        <taxon>Ploettnerulaceae</taxon>
        <taxon>Cadophora</taxon>
    </lineage>
</organism>
<keyword evidence="5" id="KW-1185">Reference proteome</keyword>
<feature type="compositionally biased region" description="Low complexity" evidence="2">
    <location>
        <begin position="321"/>
        <end position="330"/>
    </location>
</feature>
<evidence type="ECO:0000313" key="4">
    <source>
        <dbReference type="EMBL" id="KAG4420072.1"/>
    </source>
</evidence>
<feature type="region of interest" description="Disordered" evidence="2">
    <location>
        <begin position="316"/>
        <end position="339"/>
    </location>
</feature>
<accession>A0A8H7W971</accession>
<feature type="domain" description="Saccharopine dehydrogenase NADP binding" evidence="3">
    <location>
        <begin position="31"/>
        <end position="139"/>
    </location>
</feature>
<dbReference type="Pfam" id="PF03435">
    <property type="entry name" value="Sacchrp_dh_NADP"/>
    <property type="match status" value="1"/>
</dbReference>
<dbReference type="PANTHER" id="PTHR12286">
    <property type="entry name" value="SACCHAROPINE DEHYDROGENASE-LIKE OXIDOREDUCTASE"/>
    <property type="match status" value="1"/>
</dbReference>